<sequence length="503" mass="56999">MGSSNKIARGVFWTTLLNIVNGVYGFISVPVLIAYFGKADYGLIGLAMSVNVYLRLMDLGFNSTNVRFFSNWLAKKELDKVRKLFQTSLAFYGSIGLLNALILISISCFSGSLFHLEGEQNLILKHLFYILAISAFISWFTSCFDQLIKAHEYVGWTQKITLLPKLCQIAILGVTVWCHLSIEWYYALTAFSMFLVIPFAIHKIRLLAPYISFFPVLDRPIFKTILPYCLNIFSFSLFSFSINYLRPVFLGMQGTIESVADYRILNGIITIVLMLGGAFVGVILPSASKVVALGDREAQNRIAYDGTKYITITLCFCCFGMMSVSQEMLQLYVGSEYLYLSVWLDLWLLTTLTSHNQAISSLILSGSDIRVITYCTIVSSFIGLLACWLLIPYFEVGGTVIGYGIYGLIQILFYYLYYWPKKMHIDSGKVFKCSFLPSVMAGVVAMLLVRYGLKRFLLPVNNDWIELFLEEIVFTLLYIGVVYAFILNAKDKSLFFKLIRKHA</sequence>
<evidence type="ECO:0000256" key="5">
    <source>
        <dbReference type="ARBA" id="ARBA00023136"/>
    </source>
</evidence>
<evidence type="ECO:0000256" key="3">
    <source>
        <dbReference type="ARBA" id="ARBA00022692"/>
    </source>
</evidence>
<dbReference type="PANTHER" id="PTHR30250">
    <property type="entry name" value="PST FAMILY PREDICTED COLANIC ACID TRANSPORTER"/>
    <property type="match status" value="1"/>
</dbReference>
<feature type="transmembrane region" description="Helical" evidence="6">
    <location>
        <begin position="371"/>
        <end position="394"/>
    </location>
</feature>
<dbReference type="GO" id="GO:0005886">
    <property type="term" value="C:plasma membrane"/>
    <property type="evidence" value="ECO:0007669"/>
    <property type="project" value="UniProtKB-SubCell"/>
</dbReference>
<dbReference type="InterPro" id="IPR050833">
    <property type="entry name" value="Poly_Biosynth_Transport"/>
</dbReference>
<feature type="transmembrane region" description="Helical" evidence="6">
    <location>
        <begin position="12"/>
        <end position="35"/>
    </location>
</feature>
<dbReference type="InterPro" id="IPR002797">
    <property type="entry name" value="Polysacc_synth"/>
</dbReference>
<feature type="transmembrane region" description="Helical" evidence="6">
    <location>
        <begin position="89"/>
        <end position="114"/>
    </location>
</feature>
<organism evidence="7">
    <name type="scientific">Paraprevotella clara</name>
    <dbReference type="NCBI Taxonomy" id="454154"/>
    <lineage>
        <taxon>Bacteria</taxon>
        <taxon>Pseudomonadati</taxon>
        <taxon>Bacteroidota</taxon>
        <taxon>Bacteroidia</taxon>
        <taxon>Bacteroidales</taxon>
        <taxon>Prevotellaceae</taxon>
        <taxon>Paraprevotella</taxon>
    </lineage>
</organism>
<gene>
    <name evidence="7" type="ORF">PCLFYP37_01344</name>
</gene>
<feature type="transmembrane region" description="Helical" evidence="6">
    <location>
        <begin position="264"/>
        <end position="285"/>
    </location>
</feature>
<dbReference type="AlphaFoldDB" id="A0A6N3ABV7"/>
<evidence type="ECO:0000313" key="7">
    <source>
        <dbReference type="EMBL" id="VYT87100.1"/>
    </source>
</evidence>
<keyword evidence="2" id="KW-1003">Cell membrane</keyword>
<accession>A0A6N3ABV7</accession>
<evidence type="ECO:0000256" key="4">
    <source>
        <dbReference type="ARBA" id="ARBA00022989"/>
    </source>
</evidence>
<keyword evidence="3 6" id="KW-0812">Transmembrane</keyword>
<keyword evidence="4 6" id="KW-1133">Transmembrane helix</keyword>
<evidence type="ECO:0000256" key="6">
    <source>
        <dbReference type="SAM" id="Phobius"/>
    </source>
</evidence>
<feature type="transmembrane region" description="Helical" evidence="6">
    <location>
        <begin position="184"/>
        <end position="204"/>
    </location>
</feature>
<feature type="transmembrane region" description="Helical" evidence="6">
    <location>
        <begin position="225"/>
        <end position="244"/>
    </location>
</feature>
<dbReference type="RefSeq" id="WP_270651339.1">
    <property type="nucleotide sequence ID" value="NZ_CACRUT010000008.1"/>
</dbReference>
<dbReference type="PANTHER" id="PTHR30250:SF26">
    <property type="entry name" value="PSMA PROTEIN"/>
    <property type="match status" value="1"/>
</dbReference>
<dbReference type="EMBL" id="CACRUT010000008">
    <property type="protein sequence ID" value="VYT87100.1"/>
    <property type="molecule type" value="Genomic_DNA"/>
</dbReference>
<protein>
    <submittedName>
        <fullName evidence="7">Polysaccharide biosynthesis protein</fullName>
    </submittedName>
</protein>
<feature type="transmembrane region" description="Helical" evidence="6">
    <location>
        <begin position="126"/>
        <end position="148"/>
    </location>
</feature>
<evidence type="ECO:0000256" key="2">
    <source>
        <dbReference type="ARBA" id="ARBA00022475"/>
    </source>
</evidence>
<evidence type="ECO:0000256" key="1">
    <source>
        <dbReference type="ARBA" id="ARBA00004651"/>
    </source>
</evidence>
<feature type="transmembrane region" description="Helical" evidence="6">
    <location>
        <begin position="41"/>
        <end position="61"/>
    </location>
</feature>
<name>A0A6N3ABV7_9BACT</name>
<feature type="transmembrane region" description="Helical" evidence="6">
    <location>
        <begin position="472"/>
        <end position="489"/>
    </location>
</feature>
<reference evidence="7" key="1">
    <citation type="submission" date="2019-11" db="EMBL/GenBank/DDBJ databases">
        <authorList>
            <person name="Feng L."/>
        </authorList>
    </citation>
    <scope>NUCLEOTIDE SEQUENCE</scope>
    <source>
        <strain evidence="7">PclaraLFYP37</strain>
    </source>
</reference>
<feature type="transmembrane region" description="Helical" evidence="6">
    <location>
        <begin position="400"/>
        <end position="418"/>
    </location>
</feature>
<dbReference type="Pfam" id="PF01943">
    <property type="entry name" value="Polysacc_synt"/>
    <property type="match status" value="1"/>
</dbReference>
<feature type="transmembrane region" description="Helical" evidence="6">
    <location>
        <begin position="337"/>
        <end position="359"/>
    </location>
</feature>
<feature type="transmembrane region" description="Helical" evidence="6">
    <location>
        <begin position="430"/>
        <end position="452"/>
    </location>
</feature>
<keyword evidence="5 6" id="KW-0472">Membrane</keyword>
<comment type="subcellular location">
    <subcellularLocation>
        <location evidence="1">Cell membrane</location>
        <topology evidence="1">Multi-pass membrane protein</topology>
    </subcellularLocation>
</comment>
<proteinExistence type="predicted"/>